<feature type="transmembrane region" description="Helical" evidence="8">
    <location>
        <begin position="69"/>
        <end position="92"/>
    </location>
</feature>
<dbReference type="PANTHER" id="PTHR32195">
    <property type="entry name" value="OS07G0662800 PROTEIN"/>
    <property type="match status" value="1"/>
</dbReference>
<comment type="subcellular location">
    <subcellularLocation>
        <location evidence="1">Cell inner membrane</location>
        <topology evidence="1">Multi-pass membrane protein</topology>
    </subcellularLocation>
</comment>
<evidence type="ECO:0000256" key="8">
    <source>
        <dbReference type="SAM" id="Phobius"/>
    </source>
</evidence>
<evidence type="ECO:0000256" key="4">
    <source>
        <dbReference type="ARBA" id="ARBA00022519"/>
    </source>
</evidence>
<evidence type="ECO:0000256" key="7">
    <source>
        <dbReference type="ARBA" id="ARBA00023136"/>
    </source>
</evidence>
<keyword evidence="2" id="KW-0813">Transport</keyword>
<evidence type="ECO:0000256" key="2">
    <source>
        <dbReference type="ARBA" id="ARBA00022448"/>
    </source>
</evidence>
<evidence type="ECO:0000256" key="1">
    <source>
        <dbReference type="ARBA" id="ARBA00004429"/>
    </source>
</evidence>
<evidence type="ECO:0000313" key="10">
    <source>
        <dbReference type="Proteomes" id="UP001346149"/>
    </source>
</evidence>
<dbReference type="GO" id="GO:0003333">
    <property type="term" value="P:amino acid transmembrane transport"/>
    <property type="evidence" value="ECO:0007669"/>
    <property type="project" value="InterPro"/>
</dbReference>
<dbReference type="PANTHER" id="PTHR32195:SF24">
    <property type="entry name" value="TRYPTOPHAN OR TYROSINE TRANSPORTER PROTEIN"/>
    <property type="match status" value="1"/>
</dbReference>
<feature type="transmembrane region" description="Helical" evidence="8">
    <location>
        <begin position="98"/>
        <end position="119"/>
    </location>
</feature>
<dbReference type="Pfam" id="PF03222">
    <property type="entry name" value="Trp_Tyr_perm"/>
    <property type="match status" value="1"/>
</dbReference>
<organism evidence="9 10">
    <name type="scientific">Trapa natans</name>
    <name type="common">Water chestnut</name>
    <dbReference type="NCBI Taxonomy" id="22666"/>
    <lineage>
        <taxon>Eukaryota</taxon>
        <taxon>Viridiplantae</taxon>
        <taxon>Streptophyta</taxon>
        <taxon>Embryophyta</taxon>
        <taxon>Tracheophyta</taxon>
        <taxon>Spermatophyta</taxon>
        <taxon>Magnoliopsida</taxon>
        <taxon>eudicotyledons</taxon>
        <taxon>Gunneridae</taxon>
        <taxon>Pentapetalae</taxon>
        <taxon>rosids</taxon>
        <taxon>malvids</taxon>
        <taxon>Myrtales</taxon>
        <taxon>Lythraceae</taxon>
        <taxon>Trapa</taxon>
    </lineage>
</organism>
<dbReference type="Proteomes" id="UP001346149">
    <property type="component" value="Unassembled WGS sequence"/>
</dbReference>
<gene>
    <name evidence="9" type="ORF">SAY86_018669</name>
</gene>
<sequence>MGEMEWISIHDRALSLLAAGTSLIGTPLGFSEFFKEQCKNSMLDDPSKWTSKLETELFGLKSPWERKRILLMSIMVVIAPYLLVSITIHDAFSAAKDITGGYCMTMLYGILPPAMAWAMRRREIDKEALSNSRPTLVGVGLFACGIVAKQFLQDILLFHQ</sequence>
<evidence type="ECO:0000256" key="3">
    <source>
        <dbReference type="ARBA" id="ARBA00022475"/>
    </source>
</evidence>
<keyword evidence="3" id="KW-1003">Cell membrane</keyword>
<reference evidence="9 10" key="1">
    <citation type="journal article" date="2023" name="Hortic Res">
        <title>Pangenome of water caltrop reveals structural variations and asymmetric subgenome divergence after allopolyploidization.</title>
        <authorList>
            <person name="Zhang X."/>
            <person name="Chen Y."/>
            <person name="Wang L."/>
            <person name="Yuan Y."/>
            <person name="Fang M."/>
            <person name="Shi L."/>
            <person name="Lu R."/>
            <person name="Comes H.P."/>
            <person name="Ma Y."/>
            <person name="Chen Y."/>
            <person name="Huang G."/>
            <person name="Zhou Y."/>
            <person name="Zheng Z."/>
            <person name="Qiu Y."/>
        </authorList>
    </citation>
    <scope>NUCLEOTIDE SEQUENCE [LARGE SCALE GENOMIC DNA]</scope>
    <source>
        <strain evidence="9">F231</strain>
    </source>
</reference>
<comment type="caution">
    <text evidence="9">The sequence shown here is derived from an EMBL/GenBank/DDBJ whole genome shotgun (WGS) entry which is preliminary data.</text>
</comment>
<proteinExistence type="predicted"/>
<dbReference type="InterPro" id="IPR018227">
    <property type="entry name" value="Amino_acid_transport_2"/>
</dbReference>
<name>A0AAN7LDN3_TRANT</name>
<keyword evidence="7 8" id="KW-0472">Membrane</keyword>
<dbReference type="EMBL" id="JAXQNO010000014">
    <property type="protein sequence ID" value="KAK4784301.1"/>
    <property type="molecule type" value="Genomic_DNA"/>
</dbReference>
<protein>
    <submittedName>
        <fullName evidence="9">Uncharacterized protein</fullName>
    </submittedName>
</protein>
<evidence type="ECO:0000313" key="9">
    <source>
        <dbReference type="EMBL" id="KAK4784301.1"/>
    </source>
</evidence>
<keyword evidence="6 8" id="KW-1133">Transmembrane helix</keyword>
<dbReference type="GO" id="GO:0005886">
    <property type="term" value="C:plasma membrane"/>
    <property type="evidence" value="ECO:0007669"/>
    <property type="project" value="UniProtKB-SubCell"/>
</dbReference>
<keyword evidence="10" id="KW-1185">Reference proteome</keyword>
<evidence type="ECO:0000256" key="5">
    <source>
        <dbReference type="ARBA" id="ARBA00022692"/>
    </source>
</evidence>
<keyword evidence="5 8" id="KW-0812">Transmembrane</keyword>
<evidence type="ECO:0000256" key="6">
    <source>
        <dbReference type="ARBA" id="ARBA00022989"/>
    </source>
</evidence>
<keyword evidence="4" id="KW-0997">Cell inner membrane</keyword>
<dbReference type="AlphaFoldDB" id="A0AAN7LDN3"/>
<accession>A0AAN7LDN3</accession>